<protein>
    <submittedName>
        <fullName evidence="2">Uncharacterized protein</fullName>
    </submittedName>
</protein>
<evidence type="ECO:0000313" key="3">
    <source>
        <dbReference type="Proteomes" id="UP001190700"/>
    </source>
</evidence>
<feature type="compositionally biased region" description="Pro residues" evidence="1">
    <location>
        <begin position="180"/>
        <end position="198"/>
    </location>
</feature>
<name>A0AAE0BBB5_9CHLO</name>
<feature type="region of interest" description="Disordered" evidence="1">
    <location>
        <begin position="178"/>
        <end position="199"/>
    </location>
</feature>
<dbReference type="AlphaFoldDB" id="A0AAE0BBB5"/>
<comment type="caution">
    <text evidence="2">The sequence shown here is derived from an EMBL/GenBank/DDBJ whole genome shotgun (WGS) entry which is preliminary data.</text>
</comment>
<evidence type="ECO:0000256" key="1">
    <source>
        <dbReference type="SAM" id="MobiDB-lite"/>
    </source>
</evidence>
<sequence>METEDLSSFNRSRNLLQGPPPPPFSPPPPPDGWTRTQFAYIGIYDSVLSTGQTGDQTFTSEGKWSDAAINAADFSFIEFIPVDSYPTQYFRLDYITYGSQTVRYPTQWAHSLADAKAGTWQTPPNAQSLYEICNFGKAHFAGNAWSGFGSGLGVGCQMGPNIRDSGVLKGAVRLYGYQTPGPPPPSPSPPPPAPPPPDGWTRTQFAYIGIYDSVLSTGQTGDQTFTSEGKWSDAAINAADFSFIEFIPVDSYPTQYFRLDYITYGSQTVRYPTQWAHSLADAKAGTWQTPPNAQSLYEICNFGKAHFAGNAWSGFGSGLGVGCQMGPNIRDSGVLKGNTSLAHDINNDTYWNPDDTMCALGSNDWWLKLDLMVEMTVSTVGIVPYGDFVHDVSAYDFYICDPKPGLGVDPDYQQSQYYRPATTKIATTCTSKLAACGATAGAYTEQTCNGWGDATVGQYFAIHITALAGAYLIPYVPGEPFIKEFNLYGFGGSASLRSLSTCVDNGYGTKPVLTDGLYLFPDSVFDGLY</sequence>
<feature type="region of interest" description="Disordered" evidence="1">
    <location>
        <begin position="1"/>
        <end position="31"/>
    </location>
</feature>
<reference evidence="2 3" key="1">
    <citation type="journal article" date="2015" name="Genome Biol. Evol.">
        <title>Comparative Genomics of a Bacterivorous Green Alga Reveals Evolutionary Causalities and Consequences of Phago-Mixotrophic Mode of Nutrition.</title>
        <authorList>
            <person name="Burns J.A."/>
            <person name="Paasch A."/>
            <person name="Narechania A."/>
            <person name="Kim E."/>
        </authorList>
    </citation>
    <scope>NUCLEOTIDE SEQUENCE [LARGE SCALE GENOMIC DNA]</scope>
    <source>
        <strain evidence="2 3">PLY_AMNH</strain>
    </source>
</reference>
<dbReference type="Proteomes" id="UP001190700">
    <property type="component" value="Unassembled WGS sequence"/>
</dbReference>
<organism evidence="2 3">
    <name type="scientific">Cymbomonas tetramitiformis</name>
    <dbReference type="NCBI Taxonomy" id="36881"/>
    <lineage>
        <taxon>Eukaryota</taxon>
        <taxon>Viridiplantae</taxon>
        <taxon>Chlorophyta</taxon>
        <taxon>Pyramimonadophyceae</taxon>
        <taxon>Pyramimonadales</taxon>
        <taxon>Pyramimonadaceae</taxon>
        <taxon>Cymbomonas</taxon>
    </lineage>
</organism>
<accession>A0AAE0BBB5</accession>
<evidence type="ECO:0000313" key="2">
    <source>
        <dbReference type="EMBL" id="KAK3233266.1"/>
    </source>
</evidence>
<feature type="compositionally biased region" description="Pro residues" evidence="1">
    <location>
        <begin position="18"/>
        <end position="31"/>
    </location>
</feature>
<gene>
    <name evidence="2" type="ORF">CYMTET_56423</name>
</gene>
<proteinExistence type="predicted"/>
<keyword evidence="3" id="KW-1185">Reference proteome</keyword>
<dbReference type="EMBL" id="LGRX02035767">
    <property type="protein sequence ID" value="KAK3233266.1"/>
    <property type="molecule type" value="Genomic_DNA"/>
</dbReference>
<feature type="compositionally biased region" description="Polar residues" evidence="1">
    <location>
        <begin position="1"/>
        <end position="15"/>
    </location>
</feature>